<dbReference type="GO" id="GO:0000400">
    <property type="term" value="F:four-way junction DNA binding"/>
    <property type="evidence" value="ECO:0007669"/>
    <property type="project" value="TreeGrafter"/>
</dbReference>
<dbReference type="InterPro" id="IPR027417">
    <property type="entry name" value="P-loop_NTPase"/>
</dbReference>
<dbReference type="GO" id="GO:0016787">
    <property type="term" value="F:hydrolase activity"/>
    <property type="evidence" value="ECO:0007669"/>
    <property type="project" value="UniProtKB-KW"/>
</dbReference>
<keyword evidence="2" id="KW-0539">Nucleus</keyword>
<dbReference type="GO" id="GO:0005524">
    <property type="term" value="F:ATP binding"/>
    <property type="evidence" value="ECO:0007669"/>
    <property type="project" value="InterPro"/>
</dbReference>
<protein>
    <submittedName>
        <fullName evidence="4">P-loop containing nucleoside triphosphate hydrolase protein</fullName>
    </submittedName>
</protein>
<name>A0AAD6XRU9_9AGAR</name>
<dbReference type="GO" id="GO:0033063">
    <property type="term" value="C:Rad51B-Rad51C-Rad51D-XRCC2 complex"/>
    <property type="evidence" value="ECO:0007669"/>
    <property type="project" value="TreeGrafter"/>
</dbReference>
<gene>
    <name evidence="4" type="ORF">B0H15DRAFT_774923</name>
</gene>
<dbReference type="Proteomes" id="UP001222325">
    <property type="component" value="Unassembled WGS sequence"/>
</dbReference>
<comment type="subcellular location">
    <subcellularLocation>
        <location evidence="1">Nucleus</location>
    </subcellularLocation>
</comment>
<dbReference type="GO" id="GO:0000723">
    <property type="term" value="P:telomere maintenance"/>
    <property type="evidence" value="ECO:0007669"/>
    <property type="project" value="TreeGrafter"/>
</dbReference>
<proteinExistence type="predicted"/>
<keyword evidence="5" id="KW-1185">Reference proteome</keyword>
<dbReference type="GO" id="GO:0003697">
    <property type="term" value="F:single-stranded DNA binding"/>
    <property type="evidence" value="ECO:0007669"/>
    <property type="project" value="TreeGrafter"/>
</dbReference>
<dbReference type="GO" id="GO:0042148">
    <property type="term" value="P:DNA strand invasion"/>
    <property type="evidence" value="ECO:0007669"/>
    <property type="project" value="TreeGrafter"/>
</dbReference>
<accession>A0AAD6XRU9</accession>
<dbReference type="InterPro" id="IPR020588">
    <property type="entry name" value="RecA_ATP-bd"/>
</dbReference>
<feature type="domain" description="RecA family profile 1" evidence="3">
    <location>
        <begin position="82"/>
        <end position="250"/>
    </location>
</feature>
<organism evidence="4 5">
    <name type="scientific">Mycena belliarum</name>
    <dbReference type="NCBI Taxonomy" id="1033014"/>
    <lineage>
        <taxon>Eukaryota</taxon>
        <taxon>Fungi</taxon>
        <taxon>Dikarya</taxon>
        <taxon>Basidiomycota</taxon>
        <taxon>Agaricomycotina</taxon>
        <taxon>Agaricomycetes</taxon>
        <taxon>Agaricomycetidae</taxon>
        <taxon>Agaricales</taxon>
        <taxon>Marasmiineae</taxon>
        <taxon>Mycenaceae</taxon>
        <taxon>Mycena</taxon>
    </lineage>
</organism>
<dbReference type="EMBL" id="JARJCN010000013">
    <property type="protein sequence ID" value="KAJ7095090.1"/>
    <property type="molecule type" value="Genomic_DNA"/>
</dbReference>
<dbReference type="InterPro" id="IPR051988">
    <property type="entry name" value="HRR_RAD51_Paralog"/>
</dbReference>
<dbReference type="PROSITE" id="PS50162">
    <property type="entry name" value="RECA_2"/>
    <property type="match status" value="1"/>
</dbReference>
<dbReference type="SUPFAM" id="SSF52540">
    <property type="entry name" value="P-loop containing nucleoside triphosphate hydrolases"/>
    <property type="match status" value="1"/>
</dbReference>
<evidence type="ECO:0000256" key="1">
    <source>
        <dbReference type="ARBA" id="ARBA00004123"/>
    </source>
</evidence>
<dbReference type="Pfam" id="PF08423">
    <property type="entry name" value="Rad51"/>
    <property type="match status" value="1"/>
</dbReference>
<dbReference type="Gene3D" id="3.40.50.300">
    <property type="entry name" value="P-loop containing nucleotide triphosphate hydrolases"/>
    <property type="match status" value="1"/>
</dbReference>
<evidence type="ECO:0000313" key="4">
    <source>
        <dbReference type="EMBL" id="KAJ7095090.1"/>
    </source>
</evidence>
<sequence>MRLAACVPNIPAQLVSSLETCGIRTDTDLLFSASPFDILRRLPPGSTTLSELKQVTALVAKLASGSGHSAADLLSLTHTERSGEAFLSGIPQLDELLCGLATPCRLIEVSGCKGSGTTSLLLHLVLRHLVHQPKSGVLWVDSTGDFSAARAAEILELGDGARAVLDRLQISVAFEVDVVHEVLEELRLSLTLTPGIRIRGIVVDTVTALLGPNLSPVSAQGHSIMTGLMRRLRAFAQSYSITVFVVNNSTAYTPFVARSTFNNPSIRKPALGPSFAFLTDATLWLAEVRNEGPDQQEHTGDECTKHVAQVYRSKVTASNTLCSFKIRRGIIEPFDDMAKLEVQLDNVHPLS</sequence>
<dbReference type="GO" id="GO:0140664">
    <property type="term" value="F:ATP-dependent DNA damage sensor activity"/>
    <property type="evidence" value="ECO:0007669"/>
    <property type="project" value="InterPro"/>
</dbReference>
<dbReference type="PANTHER" id="PTHR46457">
    <property type="entry name" value="DNA REPAIR PROTEIN RAD51 HOMOLOG 4"/>
    <property type="match status" value="1"/>
</dbReference>
<evidence type="ECO:0000313" key="5">
    <source>
        <dbReference type="Proteomes" id="UP001222325"/>
    </source>
</evidence>
<dbReference type="AlphaFoldDB" id="A0AAD6XRU9"/>
<evidence type="ECO:0000256" key="2">
    <source>
        <dbReference type="ARBA" id="ARBA00023242"/>
    </source>
</evidence>
<dbReference type="GO" id="GO:0005657">
    <property type="term" value="C:replication fork"/>
    <property type="evidence" value="ECO:0007669"/>
    <property type="project" value="TreeGrafter"/>
</dbReference>
<reference evidence="4" key="1">
    <citation type="submission" date="2023-03" db="EMBL/GenBank/DDBJ databases">
        <title>Massive genome expansion in bonnet fungi (Mycena s.s.) driven by repeated elements and novel gene families across ecological guilds.</title>
        <authorList>
            <consortium name="Lawrence Berkeley National Laboratory"/>
            <person name="Harder C.B."/>
            <person name="Miyauchi S."/>
            <person name="Viragh M."/>
            <person name="Kuo A."/>
            <person name="Thoen E."/>
            <person name="Andreopoulos B."/>
            <person name="Lu D."/>
            <person name="Skrede I."/>
            <person name="Drula E."/>
            <person name="Henrissat B."/>
            <person name="Morin E."/>
            <person name="Kohler A."/>
            <person name="Barry K."/>
            <person name="LaButti K."/>
            <person name="Morin E."/>
            <person name="Salamov A."/>
            <person name="Lipzen A."/>
            <person name="Mereny Z."/>
            <person name="Hegedus B."/>
            <person name="Baldrian P."/>
            <person name="Stursova M."/>
            <person name="Weitz H."/>
            <person name="Taylor A."/>
            <person name="Grigoriev I.V."/>
            <person name="Nagy L.G."/>
            <person name="Martin F."/>
            <person name="Kauserud H."/>
        </authorList>
    </citation>
    <scope>NUCLEOTIDE SEQUENCE</scope>
    <source>
        <strain evidence="4">CBHHK173m</strain>
    </source>
</reference>
<comment type="caution">
    <text evidence="4">The sequence shown here is derived from an EMBL/GenBank/DDBJ whole genome shotgun (WGS) entry which is preliminary data.</text>
</comment>
<dbReference type="PANTHER" id="PTHR46457:SF1">
    <property type="entry name" value="DNA REPAIR PROTEIN RAD51 HOMOLOG 4"/>
    <property type="match status" value="1"/>
</dbReference>
<dbReference type="GO" id="GO:0005815">
    <property type="term" value="C:microtubule organizing center"/>
    <property type="evidence" value="ECO:0007669"/>
    <property type="project" value="TreeGrafter"/>
</dbReference>
<keyword evidence="4" id="KW-0378">Hydrolase</keyword>
<dbReference type="InterPro" id="IPR013632">
    <property type="entry name" value="Rad51_C"/>
</dbReference>
<evidence type="ECO:0000259" key="3">
    <source>
        <dbReference type="PROSITE" id="PS50162"/>
    </source>
</evidence>
<dbReference type="GO" id="GO:0007131">
    <property type="term" value="P:reciprocal meiotic recombination"/>
    <property type="evidence" value="ECO:0007669"/>
    <property type="project" value="TreeGrafter"/>
</dbReference>
<dbReference type="GO" id="GO:0000724">
    <property type="term" value="P:double-strand break repair via homologous recombination"/>
    <property type="evidence" value="ECO:0007669"/>
    <property type="project" value="TreeGrafter"/>
</dbReference>